<evidence type="ECO:0000313" key="1">
    <source>
        <dbReference type="EMBL" id="EMM93427.1"/>
    </source>
</evidence>
<dbReference type="EMBL" id="AFMF02000038">
    <property type="protein sequence ID" value="EMM93427.1"/>
    <property type="molecule type" value="Genomic_DNA"/>
</dbReference>
<dbReference type="Proteomes" id="UP000012089">
    <property type="component" value="Unassembled WGS sequence"/>
</dbReference>
<dbReference type="AlphaFoldDB" id="M6HDD8"/>
<evidence type="ECO:0000313" key="2">
    <source>
        <dbReference type="Proteomes" id="UP000012089"/>
    </source>
</evidence>
<dbReference type="SUPFAM" id="SSF159245">
    <property type="entry name" value="AttH-like"/>
    <property type="match status" value="1"/>
</dbReference>
<protein>
    <submittedName>
        <fullName evidence="1">Hydroxyneurosporene synthase CrtC-like protein</fullName>
    </submittedName>
</protein>
<proteinExistence type="predicted"/>
<dbReference type="InterPro" id="IPR023374">
    <property type="entry name" value="AttH-like_dom_sf"/>
</dbReference>
<dbReference type="Pfam" id="PF17186">
    <property type="entry name" value="Lipocalin_9"/>
    <property type="match status" value="1"/>
</dbReference>
<reference evidence="1 2" key="1">
    <citation type="submission" date="2013-01" db="EMBL/GenBank/DDBJ databases">
        <authorList>
            <person name="Harkins D.M."/>
            <person name="Durkin A.S."/>
            <person name="Brinkac L.M."/>
            <person name="Haft D.H."/>
            <person name="Selengut J.D."/>
            <person name="Sanka R."/>
            <person name="DePew J."/>
            <person name="Purushe J."/>
            <person name="Tulsiani S.M."/>
            <person name="Graham G.C."/>
            <person name="Burns M.-A."/>
            <person name="Dohnt M.F."/>
            <person name="Smythe L.D."/>
            <person name="McKay D.B."/>
            <person name="Craig S.B."/>
            <person name="Vinetz J.M."/>
            <person name="Sutton G.G."/>
            <person name="Nierman W.C."/>
            <person name="Fouts D.E."/>
        </authorList>
    </citation>
    <scope>NUCLEOTIDE SEQUENCE [LARGE SCALE GENOMIC DNA]</scope>
    <source>
        <strain evidence="1 2">LT2156</strain>
    </source>
</reference>
<dbReference type="Gene3D" id="2.40.370.10">
    <property type="entry name" value="AttH-like domain"/>
    <property type="match status" value="1"/>
</dbReference>
<dbReference type="PANTHER" id="PTHR38591">
    <property type="entry name" value="HYDROLASE"/>
    <property type="match status" value="1"/>
</dbReference>
<comment type="caution">
    <text evidence="1">The sequence shown here is derived from an EMBL/GenBank/DDBJ whole genome shotgun (WGS) entry which is preliminary data.</text>
</comment>
<organism evidence="1 2">
    <name type="scientific">Leptospira interrogans serovar Zanoni str. LT2156</name>
    <dbReference type="NCBI Taxonomy" id="1001601"/>
    <lineage>
        <taxon>Bacteria</taxon>
        <taxon>Pseudomonadati</taxon>
        <taxon>Spirochaetota</taxon>
        <taxon>Spirochaetia</taxon>
        <taxon>Leptospirales</taxon>
        <taxon>Leptospiraceae</taxon>
        <taxon>Leptospira</taxon>
    </lineage>
</organism>
<accession>M6HDD8</accession>
<sequence length="110" mass="12692">MDHEWSTPFHSNLKTTLSHPSNSWDWVCIQLEDGSDIMAFNFRKTIHSNSESFGTIRFSSGKKFTLNKKAKFDSFLILPFGPVQEQTKNIHLCGIFPLMLLLKKIQSFIL</sequence>
<dbReference type="PANTHER" id="PTHR38591:SF1">
    <property type="entry name" value="BLL1000 PROTEIN"/>
    <property type="match status" value="1"/>
</dbReference>
<name>M6HDD8_LEPIR</name>
<gene>
    <name evidence="1" type="ORF">LEP1GSC158_4792</name>
</gene>